<reference evidence="2 3" key="1">
    <citation type="submission" date="2014-04" db="EMBL/GenBank/DDBJ databases">
        <authorList>
            <consortium name="DOE Joint Genome Institute"/>
            <person name="Kuo A."/>
            <person name="Gay G."/>
            <person name="Dore J."/>
            <person name="Kohler A."/>
            <person name="Nagy L.G."/>
            <person name="Floudas D."/>
            <person name="Copeland A."/>
            <person name="Barry K.W."/>
            <person name="Cichocki N."/>
            <person name="Veneault-Fourrey C."/>
            <person name="LaButti K."/>
            <person name="Lindquist E.A."/>
            <person name="Lipzen A."/>
            <person name="Lundell T."/>
            <person name="Morin E."/>
            <person name="Murat C."/>
            <person name="Sun H."/>
            <person name="Tunlid A."/>
            <person name="Henrissat B."/>
            <person name="Grigoriev I.V."/>
            <person name="Hibbett D.S."/>
            <person name="Martin F."/>
            <person name="Nordberg H.P."/>
            <person name="Cantor M.N."/>
            <person name="Hua S.X."/>
        </authorList>
    </citation>
    <scope>NUCLEOTIDE SEQUENCE [LARGE SCALE GENOMIC DNA]</scope>
    <source>
        <strain evidence="3">h7</strain>
    </source>
</reference>
<evidence type="ECO:0000313" key="2">
    <source>
        <dbReference type="EMBL" id="KIM44062.1"/>
    </source>
</evidence>
<organism evidence="2 3">
    <name type="scientific">Hebeloma cylindrosporum</name>
    <dbReference type="NCBI Taxonomy" id="76867"/>
    <lineage>
        <taxon>Eukaryota</taxon>
        <taxon>Fungi</taxon>
        <taxon>Dikarya</taxon>
        <taxon>Basidiomycota</taxon>
        <taxon>Agaricomycotina</taxon>
        <taxon>Agaricomycetes</taxon>
        <taxon>Agaricomycetidae</taxon>
        <taxon>Agaricales</taxon>
        <taxon>Agaricineae</taxon>
        <taxon>Hymenogastraceae</taxon>
        <taxon>Hebeloma</taxon>
    </lineage>
</organism>
<feature type="region of interest" description="Disordered" evidence="1">
    <location>
        <begin position="1"/>
        <end position="47"/>
    </location>
</feature>
<proteinExistence type="predicted"/>
<gene>
    <name evidence="2" type="ORF">M413DRAFT_433426</name>
</gene>
<accession>A0A0C2YST6</accession>
<sequence>MPAAKRAREKRKPHSKPVGHGGRLTRSQSRAPAKKKTHGDRGVDTEVVNDGNESAFAVRVSKNLVITGPRASTEQHIYPEEIFDITSPTSGTEMDASDPPGEQFIHQETELSNTAFTASECNPDNQPTAFRISDPFHFSADLVSEAEIKGQVEALNYGIDRMLCSIVRSIMFRRMPKFKTLRCDHLLAKGIEPFIEPPNNNLYQLLTDLFPYAPGTKANVTEINLVLQAFLQDQVCRFLHRLFFRGEIFAGVDPKVGEVLENVYKGISDEVPHSVAQRWRALAISASFLQMNEMVLNEKAEALMSIIQSVISIAYPTQKENFNNMIYKEIHKEEVSVRGIIENASKLSLRMQKDMVSTLVKVKIAPEVENEGSDGSYRLRTFDPSNATSAWSNMESRENDLVLGTYSFGVEQTMENGKKWILKPELITASLIRHFDPSFTEI</sequence>
<dbReference type="OrthoDB" id="3028347at2759"/>
<dbReference type="AlphaFoldDB" id="A0A0C2YST6"/>
<feature type="compositionally biased region" description="Basic residues" evidence="1">
    <location>
        <begin position="1"/>
        <end position="17"/>
    </location>
</feature>
<dbReference type="Proteomes" id="UP000053424">
    <property type="component" value="Unassembled WGS sequence"/>
</dbReference>
<evidence type="ECO:0000256" key="1">
    <source>
        <dbReference type="SAM" id="MobiDB-lite"/>
    </source>
</evidence>
<dbReference type="EMBL" id="KN831774">
    <property type="protein sequence ID" value="KIM44062.1"/>
    <property type="molecule type" value="Genomic_DNA"/>
</dbReference>
<protein>
    <submittedName>
        <fullName evidence="2">Uncharacterized protein</fullName>
    </submittedName>
</protein>
<keyword evidence="3" id="KW-1185">Reference proteome</keyword>
<evidence type="ECO:0000313" key="3">
    <source>
        <dbReference type="Proteomes" id="UP000053424"/>
    </source>
</evidence>
<reference evidence="3" key="2">
    <citation type="submission" date="2015-01" db="EMBL/GenBank/DDBJ databases">
        <title>Evolutionary Origins and Diversification of the Mycorrhizal Mutualists.</title>
        <authorList>
            <consortium name="DOE Joint Genome Institute"/>
            <consortium name="Mycorrhizal Genomics Consortium"/>
            <person name="Kohler A."/>
            <person name="Kuo A."/>
            <person name="Nagy L.G."/>
            <person name="Floudas D."/>
            <person name="Copeland A."/>
            <person name="Barry K.W."/>
            <person name="Cichocki N."/>
            <person name="Veneault-Fourrey C."/>
            <person name="LaButti K."/>
            <person name="Lindquist E.A."/>
            <person name="Lipzen A."/>
            <person name="Lundell T."/>
            <person name="Morin E."/>
            <person name="Murat C."/>
            <person name="Riley R."/>
            <person name="Ohm R."/>
            <person name="Sun H."/>
            <person name="Tunlid A."/>
            <person name="Henrissat B."/>
            <person name="Grigoriev I.V."/>
            <person name="Hibbett D.S."/>
            <person name="Martin F."/>
        </authorList>
    </citation>
    <scope>NUCLEOTIDE SEQUENCE [LARGE SCALE GENOMIC DNA]</scope>
    <source>
        <strain evidence="3">h7</strain>
    </source>
</reference>
<name>A0A0C2YST6_HEBCY</name>
<dbReference type="HOGENOM" id="CLU_681596_0_0_1"/>